<dbReference type="InterPro" id="IPR012551">
    <property type="entry name" value="DUF1707_SHOCT-like"/>
</dbReference>
<evidence type="ECO:0000313" key="4">
    <source>
        <dbReference type="Proteomes" id="UP000076947"/>
    </source>
</evidence>
<evidence type="ECO:0000259" key="2">
    <source>
        <dbReference type="Pfam" id="PF08044"/>
    </source>
</evidence>
<feature type="domain" description="DUF1707" evidence="2">
    <location>
        <begin position="6"/>
        <end position="58"/>
    </location>
</feature>
<keyword evidence="1" id="KW-1133">Transmembrane helix</keyword>
<dbReference type="GeneID" id="78286667"/>
<comment type="caution">
    <text evidence="3">The sequence shown here is derived from an EMBL/GenBank/DDBJ whole genome shotgun (WGS) entry which is preliminary data.</text>
</comment>
<keyword evidence="4" id="KW-1185">Reference proteome</keyword>
<organism evidence="3 4">
    <name type="scientific">Corynebacterium stationis</name>
    <dbReference type="NCBI Taxonomy" id="1705"/>
    <lineage>
        <taxon>Bacteria</taxon>
        <taxon>Bacillati</taxon>
        <taxon>Actinomycetota</taxon>
        <taxon>Actinomycetes</taxon>
        <taxon>Mycobacteriales</taxon>
        <taxon>Corynebacteriaceae</taxon>
        <taxon>Corynebacterium</taxon>
    </lineage>
</organism>
<dbReference type="OrthoDB" id="4416950at2"/>
<protein>
    <recommendedName>
        <fullName evidence="2">DUF1707 domain-containing protein</fullName>
    </recommendedName>
</protein>
<evidence type="ECO:0000256" key="1">
    <source>
        <dbReference type="SAM" id="Phobius"/>
    </source>
</evidence>
<sequence length="180" mass="20320">MNDKHIRLSDDDRNEAINQLARAVGEGRLSMEEFEERSTDVMGATYGKDLVPVLRDIPAHRNTDIKEFSRADIDKLRADGRKTRLGIALISSLVGITAGPLLITSNLAIAGIALLIAVPIIWILLYVMKVGPDSWHAPSLRQLERMRKREIEAQRKDKWSQLSDEALGLAQRQLSRWNKK</sequence>
<keyword evidence="1" id="KW-0812">Transmembrane</keyword>
<accession>A0A110A9H9</accession>
<dbReference type="Pfam" id="PF08044">
    <property type="entry name" value="DUF1707"/>
    <property type="match status" value="1"/>
</dbReference>
<dbReference type="Proteomes" id="UP000076947">
    <property type="component" value="Unassembled WGS sequence"/>
</dbReference>
<gene>
    <name evidence="3" type="ORF">AYJ05_06395</name>
</gene>
<dbReference type="STRING" id="1705.CA21670_11295"/>
<dbReference type="AlphaFoldDB" id="A0A110A9H9"/>
<feature type="transmembrane region" description="Helical" evidence="1">
    <location>
        <begin position="109"/>
        <end position="128"/>
    </location>
</feature>
<dbReference type="EMBL" id="LSTQ01000008">
    <property type="protein sequence ID" value="OAH30369.1"/>
    <property type="molecule type" value="Genomic_DNA"/>
</dbReference>
<name>A0A110A9H9_9CORY</name>
<evidence type="ECO:0000313" key="3">
    <source>
        <dbReference type="EMBL" id="OAH30369.1"/>
    </source>
</evidence>
<reference evidence="4" key="1">
    <citation type="submission" date="2016-02" db="EMBL/GenBank/DDBJ databases">
        <authorList>
            <person name="Kaur G."/>
            <person name="Nair G.R."/>
            <person name="Mayilraj S."/>
        </authorList>
    </citation>
    <scope>NUCLEOTIDE SEQUENCE [LARGE SCALE GENOMIC DNA]</scope>
    <source>
        <strain evidence="4">GA-15</strain>
    </source>
</reference>
<keyword evidence="1" id="KW-0472">Membrane</keyword>
<proteinExistence type="predicted"/>
<dbReference type="RefSeq" id="WP_066796656.1">
    <property type="nucleotide sequence ID" value="NZ_CAJFGC010000169.1"/>
</dbReference>
<feature type="transmembrane region" description="Helical" evidence="1">
    <location>
        <begin position="85"/>
        <end position="103"/>
    </location>
</feature>